<dbReference type="NCBIfam" id="TIGR02840">
    <property type="entry name" value="spore_YtaF"/>
    <property type="match status" value="1"/>
</dbReference>
<keyword evidence="7" id="KW-1185">Reference proteome</keyword>
<reference evidence="6 7" key="2">
    <citation type="journal article" date="2008" name="Science">
        <title>Environmental genomics reveals a single-species ecosystem deep within Earth.</title>
        <authorList>
            <person name="Chivian D."/>
            <person name="Brodie E.L."/>
            <person name="Alm E.J."/>
            <person name="Culley D.E."/>
            <person name="Dehal P.S."/>
            <person name="Desantis T.Z."/>
            <person name="Gihring T.M."/>
            <person name="Lapidus A."/>
            <person name="Lin L.H."/>
            <person name="Lowry S.R."/>
            <person name="Moser D.P."/>
            <person name="Richardson P.M."/>
            <person name="Southam G."/>
            <person name="Wanger G."/>
            <person name="Pratt L.M."/>
            <person name="Andersen G.L."/>
            <person name="Hazen T.C."/>
            <person name="Brockman F.J."/>
            <person name="Arkin A.P."/>
            <person name="Onstott T.C."/>
        </authorList>
    </citation>
    <scope>NUCLEOTIDE SEQUENCE [LARGE SCALE GENOMIC DNA]</scope>
    <source>
        <strain evidence="6 7">MP104C</strain>
    </source>
</reference>
<keyword evidence="2 5" id="KW-0812">Transmembrane</keyword>
<dbReference type="AlphaFoldDB" id="B1I4A0"/>
<feature type="transmembrane region" description="Helical" evidence="5">
    <location>
        <begin position="69"/>
        <end position="86"/>
    </location>
</feature>
<dbReference type="Pfam" id="PF02659">
    <property type="entry name" value="Mntp"/>
    <property type="match status" value="2"/>
</dbReference>
<evidence type="ECO:0000256" key="5">
    <source>
        <dbReference type="SAM" id="Phobius"/>
    </source>
</evidence>
<dbReference type="HOGENOM" id="CLU_094526_0_0_9"/>
<evidence type="ECO:0000256" key="2">
    <source>
        <dbReference type="ARBA" id="ARBA00022692"/>
    </source>
</evidence>
<sequence length="203" mass="21178">MELVALLVFGFALSLDGFGAGLAYGLRQIRVPIVSMVIISLTSGLAISVSLLLGHLAAQGIPPDPARHLGGALLILLGFWILLQALRSSTRKTLSIRIPQLGMVIQVLLEPLDADMDGSGCISAREAAVLGVALALDAFAAGFAIALSGLFSVFVPLFVVVGLFVLLHLGMVMGERSAHLLSDKFSLLPGCLLIVLGVLRTIA</sequence>
<dbReference type="InterPro" id="IPR014205">
    <property type="entry name" value="Spore_YtaF"/>
</dbReference>
<evidence type="ECO:0000313" key="7">
    <source>
        <dbReference type="Proteomes" id="UP000008544"/>
    </source>
</evidence>
<keyword evidence="1" id="KW-1003">Cell membrane</keyword>
<dbReference type="PANTHER" id="PTHR35529:SF2">
    <property type="entry name" value="SPORULATION PROTEIN YTAF-RELATED"/>
    <property type="match status" value="1"/>
</dbReference>
<feature type="transmembrane region" description="Helical" evidence="5">
    <location>
        <begin position="185"/>
        <end position="202"/>
    </location>
</feature>
<dbReference type="KEGG" id="dau:Daud_1405"/>
<protein>
    <recommendedName>
        <fullName evidence="8">Sporulation protein YtaF</fullName>
    </recommendedName>
</protein>
<keyword evidence="3 5" id="KW-1133">Transmembrane helix</keyword>
<dbReference type="InterPro" id="IPR003810">
    <property type="entry name" value="Mntp/YtaF"/>
</dbReference>
<dbReference type="EMBL" id="CP000860">
    <property type="protein sequence ID" value="ACA59914.1"/>
    <property type="molecule type" value="Genomic_DNA"/>
</dbReference>
<dbReference type="Proteomes" id="UP000008544">
    <property type="component" value="Chromosome"/>
</dbReference>
<dbReference type="STRING" id="477974.Daud_1405"/>
<keyword evidence="4 5" id="KW-0472">Membrane</keyword>
<proteinExistence type="predicted"/>
<accession>B1I4A0</accession>
<feature type="transmembrane region" description="Helical" evidence="5">
    <location>
        <begin position="6"/>
        <end position="26"/>
    </location>
</feature>
<evidence type="ECO:0000256" key="1">
    <source>
        <dbReference type="ARBA" id="ARBA00022475"/>
    </source>
</evidence>
<dbReference type="OrthoDB" id="1679205at2"/>
<dbReference type="eggNOG" id="COG1971">
    <property type="taxonomic scope" value="Bacteria"/>
</dbReference>
<evidence type="ECO:0000256" key="3">
    <source>
        <dbReference type="ARBA" id="ARBA00022989"/>
    </source>
</evidence>
<dbReference type="PANTHER" id="PTHR35529">
    <property type="entry name" value="MANGANESE EFFLUX PUMP MNTP-RELATED"/>
    <property type="match status" value="1"/>
</dbReference>
<organism evidence="6 7">
    <name type="scientific">Desulforudis audaxviator (strain MP104C)</name>
    <dbReference type="NCBI Taxonomy" id="477974"/>
    <lineage>
        <taxon>Bacteria</taxon>
        <taxon>Bacillati</taxon>
        <taxon>Bacillota</taxon>
        <taxon>Clostridia</taxon>
        <taxon>Thermoanaerobacterales</taxon>
        <taxon>Candidatus Desulforudaceae</taxon>
        <taxon>Candidatus Desulforudis</taxon>
    </lineage>
</organism>
<evidence type="ECO:0000313" key="6">
    <source>
        <dbReference type="EMBL" id="ACA59914.1"/>
    </source>
</evidence>
<evidence type="ECO:0000256" key="4">
    <source>
        <dbReference type="ARBA" id="ARBA00023136"/>
    </source>
</evidence>
<gene>
    <name evidence="6" type="ordered locus">Daud_1405</name>
</gene>
<feature type="transmembrane region" description="Helical" evidence="5">
    <location>
        <begin position="33"/>
        <end position="57"/>
    </location>
</feature>
<feature type="transmembrane region" description="Helical" evidence="5">
    <location>
        <begin position="127"/>
        <end position="147"/>
    </location>
</feature>
<feature type="transmembrane region" description="Helical" evidence="5">
    <location>
        <begin position="153"/>
        <end position="173"/>
    </location>
</feature>
<evidence type="ECO:0008006" key="8">
    <source>
        <dbReference type="Google" id="ProtNLM"/>
    </source>
</evidence>
<reference evidence="7" key="1">
    <citation type="submission" date="2007-10" db="EMBL/GenBank/DDBJ databases">
        <title>Complete sequence of chromosome of Desulforudis audaxviator MP104C.</title>
        <authorList>
            <person name="Copeland A."/>
            <person name="Lucas S."/>
            <person name="Lapidus A."/>
            <person name="Barry K."/>
            <person name="Glavina del Rio T."/>
            <person name="Dalin E."/>
            <person name="Tice H."/>
            <person name="Bruce D."/>
            <person name="Pitluck S."/>
            <person name="Lowry S.R."/>
            <person name="Larimer F."/>
            <person name="Land M.L."/>
            <person name="Hauser L."/>
            <person name="Kyrpides N."/>
            <person name="Ivanova N.N."/>
            <person name="Richardson P."/>
        </authorList>
    </citation>
    <scope>NUCLEOTIDE SEQUENCE [LARGE SCALE GENOMIC DNA]</scope>
    <source>
        <strain evidence="7">MP104C</strain>
    </source>
</reference>
<name>B1I4A0_DESAP</name>